<keyword evidence="4 5" id="KW-0472">Membrane</keyword>
<proteinExistence type="predicted"/>
<sequence length="270" mass="29027">MTILIILGAAFSVMVVSLSGVLFTAKHMGDWARERVTYLATFSAGVLIVLAYNLIEESLHESPSTAIVVAAVIAGALFLEIIHHLLPETHHHHEPSAGHTHTPVDGRRVLASDAVHNVTDGFLIVPAFLIDWRIGVAATAGILLHELVQEISEFFVLKQAGYSDRKALTLNFFSSSTILIGVALALVLASSELLLSILAGIAAGGFFSVVLRDLLPHAFESIKHHGRPIIHVIAFIVGSLLMFGVATLAPHEEFDEETGEASQTQQVVQI</sequence>
<dbReference type="PANTHER" id="PTHR16950:SF17">
    <property type="entry name" value="ZRT (ZRT), IRT- (IRT-) LIKE PROTEIN TRANSPORTER"/>
    <property type="match status" value="1"/>
</dbReference>
<gene>
    <name evidence="6" type="ORF">COU18_02990</name>
</gene>
<comment type="caution">
    <text evidence="6">The sequence shown here is derived from an EMBL/GenBank/DDBJ whole genome shotgun (WGS) entry which is preliminary data.</text>
</comment>
<reference evidence="7" key="1">
    <citation type="submission" date="2017-09" db="EMBL/GenBank/DDBJ databases">
        <title>Depth-based differentiation of microbial function through sediment-hosted aquifers and enrichment of novel symbionts in the deep terrestrial subsurface.</title>
        <authorList>
            <person name="Probst A.J."/>
            <person name="Ladd B."/>
            <person name="Jarett J.K."/>
            <person name="Geller-Mcgrath D.E."/>
            <person name="Sieber C.M.K."/>
            <person name="Emerson J.B."/>
            <person name="Anantharaman K."/>
            <person name="Thomas B.C."/>
            <person name="Malmstrom R."/>
            <person name="Stieglmeier M."/>
            <person name="Klingl A."/>
            <person name="Woyke T."/>
            <person name="Ryan C.M."/>
            <person name="Banfield J.F."/>
        </authorList>
    </citation>
    <scope>NUCLEOTIDE SEQUENCE [LARGE SCALE GENOMIC DNA]</scope>
</reference>
<keyword evidence="3 5" id="KW-1133">Transmembrane helix</keyword>
<dbReference type="InterPro" id="IPR003689">
    <property type="entry name" value="ZIP"/>
</dbReference>
<evidence type="ECO:0000313" key="7">
    <source>
        <dbReference type="Proteomes" id="UP000231192"/>
    </source>
</evidence>
<feature type="transmembrane region" description="Helical" evidence="5">
    <location>
        <begin position="36"/>
        <end position="55"/>
    </location>
</feature>
<evidence type="ECO:0000256" key="5">
    <source>
        <dbReference type="SAM" id="Phobius"/>
    </source>
</evidence>
<dbReference type="GO" id="GO:0005385">
    <property type="term" value="F:zinc ion transmembrane transporter activity"/>
    <property type="evidence" value="ECO:0007669"/>
    <property type="project" value="TreeGrafter"/>
</dbReference>
<name>A0A2H0UB22_9BACT</name>
<dbReference type="AlphaFoldDB" id="A0A2H0UB22"/>
<feature type="transmembrane region" description="Helical" evidence="5">
    <location>
        <begin position="232"/>
        <end position="249"/>
    </location>
</feature>
<dbReference type="EMBL" id="PFBK01000008">
    <property type="protein sequence ID" value="PIR83623.1"/>
    <property type="molecule type" value="Genomic_DNA"/>
</dbReference>
<dbReference type="GO" id="GO:0006882">
    <property type="term" value="P:intracellular zinc ion homeostasis"/>
    <property type="evidence" value="ECO:0007669"/>
    <property type="project" value="TreeGrafter"/>
</dbReference>
<feature type="transmembrane region" description="Helical" evidence="5">
    <location>
        <begin position="6"/>
        <end position="24"/>
    </location>
</feature>
<evidence type="ECO:0000313" key="6">
    <source>
        <dbReference type="EMBL" id="PIR83623.1"/>
    </source>
</evidence>
<organism evidence="6 7">
    <name type="scientific">Candidatus Kaiserbacteria bacterium CG10_big_fil_rev_8_21_14_0_10_51_14</name>
    <dbReference type="NCBI Taxonomy" id="1974610"/>
    <lineage>
        <taxon>Bacteria</taxon>
        <taxon>Candidatus Kaiseribacteriota</taxon>
    </lineage>
</organism>
<feature type="transmembrane region" description="Helical" evidence="5">
    <location>
        <begin position="193"/>
        <end position="211"/>
    </location>
</feature>
<evidence type="ECO:0000256" key="4">
    <source>
        <dbReference type="ARBA" id="ARBA00023136"/>
    </source>
</evidence>
<evidence type="ECO:0008006" key="8">
    <source>
        <dbReference type="Google" id="ProtNLM"/>
    </source>
</evidence>
<feature type="transmembrane region" description="Helical" evidence="5">
    <location>
        <begin position="67"/>
        <end position="86"/>
    </location>
</feature>
<dbReference type="Proteomes" id="UP000231192">
    <property type="component" value="Unassembled WGS sequence"/>
</dbReference>
<dbReference type="GO" id="GO:0016020">
    <property type="term" value="C:membrane"/>
    <property type="evidence" value="ECO:0007669"/>
    <property type="project" value="UniProtKB-SubCell"/>
</dbReference>
<dbReference type="PANTHER" id="PTHR16950">
    <property type="entry name" value="ZINC TRANSPORTER SLC39A7 HISTIDINE-RICH MEMBRANE PROTEIN KE4"/>
    <property type="match status" value="1"/>
</dbReference>
<keyword evidence="2 5" id="KW-0812">Transmembrane</keyword>
<protein>
    <recommendedName>
        <fullName evidence="8">ZIP family metal transporter</fullName>
    </recommendedName>
</protein>
<evidence type="ECO:0000256" key="1">
    <source>
        <dbReference type="ARBA" id="ARBA00004141"/>
    </source>
</evidence>
<feature type="transmembrane region" description="Helical" evidence="5">
    <location>
        <begin position="168"/>
        <end position="187"/>
    </location>
</feature>
<evidence type="ECO:0000256" key="2">
    <source>
        <dbReference type="ARBA" id="ARBA00022692"/>
    </source>
</evidence>
<accession>A0A2H0UB22</accession>
<evidence type="ECO:0000256" key="3">
    <source>
        <dbReference type="ARBA" id="ARBA00022989"/>
    </source>
</evidence>
<dbReference type="Pfam" id="PF02535">
    <property type="entry name" value="Zip"/>
    <property type="match status" value="1"/>
</dbReference>
<comment type="subcellular location">
    <subcellularLocation>
        <location evidence="1">Membrane</location>
        <topology evidence="1">Multi-pass membrane protein</topology>
    </subcellularLocation>
</comment>